<feature type="compositionally biased region" description="Polar residues" evidence="6">
    <location>
        <begin position="326"/>
        <end position="344"/>
    </location>
</feature>
<keyword evidence="9" id="KW-1185">Reference proteome</keyword>
<evidence type="ECO:0000313" key="9">
    <source>
        <dbReference type="Proteomes" id="UP000499080"/>
    </source>
</evidence>
<keyword evidence="4" id="KW-0862">Zinc</keyword>
<feature type="compositionally biased region" description="Polar residues" evidence="6">
    <location>
        <begin position="431"/>
        <end position="465"/>
    </location>
</feature>
<keyword evidence="2" id="KW-0677">Repeat</keyword>
<evidence type="ECO:0000259" key="7">
    <source>
        <dbReference type="PROSITE" id="PS50157"/>
    </source>
</evidence>
<reference evidence="8 9" key="1">
    <citation type="journal article" date="2019" name="Sci. Rep.">
        <title>Orb-weaving spider Araneus ventricosus genome elucidates the spidroin gene catalogue.</title>
        <authorList>
            <person name="Kono N."/>
            <person name="Nakamura H."/>
            <person name="Ohtoshi R."/>
            <person name="Moran D.A.P."/>
            <person name="Shinohara A."/>
            <person name="Yoshida Y."/>
            <person name="Fujiwara M."/>
            <person name="Mori M."/>
            <person name="Tomita M."/>
            <person name="Arakawa K."/>
        </authorList>
    </citation>
    <scope>NUCLEOTIDE SEQUENCE [LARGE SCALE GENOMIC DNA]</scope>
</reference>
<evidence type="ECO:0000256" key="2">
    <source>
        <dbReference type="ARBA" id="ARBA00022737"/>
    </source>
</evidence>
<evidence type="ECO:0000256" key="4">
    <source>
        <dbReference type="ARBA" id="ARBA00022833"/>
    </source>
</evidence>
<dbReference type="GO" id="GO:1990837">
    <property type="term" value="F:sequence-specific double-stranded DNA binding"/>
    <property type="evidence" value="ECO:0007669"/>
    <property type="project" value="UniProtKB-ARBA"/>
</dbReference>
<dbReference type="GO" id="GO:0010468">
    <property type="term" value="P:regulation of gene expression"/>
    <property type="evidence" value="ECO:0007669"/>
    <property type="project" value="TreeGrafter"/>
</dbReference>
<sequence length="584" mass="64046">MQNGTYPWMTSSSLGQKGWHPGYQASLTDLFLKKNPLHFGTGISQLAAASSYIEKMSPSNEQMPKCPHPDAKDKPYPCDTCQQYLSILRTDGASSSSSRPSISTPVSIGSPPDRKSMGLPSLPGPVNHADRPSNGCGPGMIPGHQRPRPPPNKHFLCPVCHKLFTQKGNLKTHMMIHTGEKPYACQVCGKSFTQKGNVDTHMRIHTGEKNFSCESCGKRFTQKGNLKTHIRSVHTKEKPFACSLCGKSFSQKGNMQTHLRTHNKDDRFPCTMCGKTFSQKGNLKTHMQRHTGQLPSKRNFNSRSGNNPNAVRRMPQTSAHLPPFNFHSSSVLGQGPSPISSPINPKTLLSKVATHNQHLDISRAGINLTYPQESHGDCKSPMTSPMPLVTSSAGLSNNQSQSFHNTPSSPHPSHLSSPSPVDDLAMAHILQNKQHSSHPPTPNHPDTVSRSHMHSPPNTTEQRMTSPPPAPSSASHTNASESEERPFYSAPPTPVPGPFTTASRWLSHERTRYYDSFQHHSGLSPYNTISQHTTPLSRLSLLASGSVAHHNLSNQHQQDSEKQGHGQDSQFHSIGNPDFSQLLD</sequence>
<feature type="region of interest" description="Disordered" evidence="6">
    <location>
        <begin position="372"/>
        <end position="501"/>
    </location>
</feature>
<accession>A0A4Y2KF42</accession>
<keyword evidence="1" id="KW-0479">Metal-binding</keyword>
<proteinExistence type="predicted"/>
<dbReference type="InterPro" id="IPR013087">
    <property type="entry name" value="Znf_C2H2_type"/>
</dbReference>
<keyword evidence="3 5" id="KW-0863">Zinc-finger</keyword>
<protein>
    <submittedName>
        <fullName evidence="8">Gastrula zinc finger protein XlCGF57.1</fullName>
    </submittedName>
</protein>
<dbReference type="Proteomes" id="UP000499080">
    <property type="component" value="Unassembled WGS sequence"/>
</dbReference>
<feature type="region of interest" description="Disordered" evidence="6">
    <location>
        <begin position="90"/>
        <end position="148"/>
    </location>
</feature>
<dbReference type="FunFam" id="3.30.160.60:FF:000303">
    <property type="entry name" value="Zinc finger protein 41"/>
    <property type="match status" value="2"/>
</dbReference>
<dbReference type="PROSITE" id="PS00028">
    <property type="entry name" value="ZINC_FINGER_C2H2_1"/>
    <property type="match status" value="5"/>
</dbReference>
<dbReference type="Gene3D" id="3.30.160.60">
    <property type="entry name" value="Classic Zinc Finger"/>
    <property type="match status" value="5"/>
</dbReference>
<feature type="domain" description="C2H2-type" evidence="7">
    <location>
        <begin position="268"/>
        <end position="295"/>
    </location>
</feature>
<evidence type="ECO:0000256" key="5">
    <source>
        <dbReference type="PROSITE-ProRule" id="PRU00042"/>
    </source>
</evidence>
<feature type="compositionally biased region" description="Low complexity" evidence="6">
    <location>
        <begin position="407"/>
        <end position="420"/>
    </location>
</feature>
<dbReference type="InterPro" id="IPR050331">
    <property type="entry name" value="Zinc_finger"/>
</dbReference>
<evidence type="ECO:0000313" key="8">
    <source>
        <dbReference type="EMBL" id="GBN00958.1"/>
    </source>
</evidence>
<feature type="domain" description="C2H2-type" evidence="7">
    <location>
        <begin position="155"/>
        <end position="182"/>
    </location>
</feature>
<dbReference type="GO" id="GO:0008270">
    <property type="term" value="F:zinc ion binding"/>
    <property type="evidence" value="ECO:0007669"/>
    <property type="project" value="UniProtKB-KW"/>
</dbReference>
<gene>
    <name evidence="8" type="primary">ZG57_2</name>
    <name evidence="8" type="ORF">AVEN_175978_1</name>
</gene>
<feature type="domain" description="C2H2-type" evidence="7">
    <location>
        <begin position="183"/>
        <end position="210"/>
    </location>
</feature>
<dbReference type="AlphaFoldDB" id="A0A4Y2KF42"/>
<feature type="domain" description="C2H2-type" evidence="7">
    <location>
        <begin position="240"/>
        <end position="267"/>
    </location>
</feature>
<feature type="region of interest" description="Disordered" evidence="6">
    <location>
        <begin position="552"/>
        <end position="584"/>
    </location>
</feature>
<feature type="compositionally biased region" description="Low complexity" evidence="6">
    <location>
        <begin position="94"/>
        <end position="108"/>
    </location>
</feature>
<feature type="compositionally biased region" description="Polar residues" evidence="6">
    <location>
        <begin position="290"/>
        <end position="319"/>
    </location>
</feature>
<dbReference type="EMBL" id="BGPR01004566">
    <property type="protein sequence ID" value="GBN00958.1"/>
    <property type="molecule type" value="Genomic_DNA"/>
</dbReference>
<dbReference type="GO" id="GO:0005634">
    <property type="term" value="C:nucleus"/>
    <property type="evidence" value="ECO:0007669"/>
    <property type="project" value="TreeGrafter"/>
</dbReference>
<dbReference type="PANTHER" id="PTHR16515:SF55">
    <property type="entry name" value="C2H2-TYPE DOMAIN-CONTAINING PROTEIN"/>
    <property type="match status" value="1"/>
</dbReference>
<feature type="region of interest" description="Disordered" evidence="6">
    <location>
        <begin position="282"/>
        <end position="344"/>
    </location>
</feature>
<dbReference type="PANTHER" id="PTHR16515">
    <property type="entry name" value="PR DOMAIN ZINC FINGER PROTEIN"/>
    <property type="match status" value="1"/>
</dbReference>
<evidence type="ECO:0000256" key="3">
    <source>
        <dbReference type="ARBA" id="ARBA00022771"/>
    </source>
</evidence>
<dbReference type="FunFam" id="3.30.160.60:FF:000100">
    <property type="entry name" value="Zinc finger 45-like"/>
    <property type="match status" value="1"/>
</dbReference>
<name>A0A4Y2KF42_ARAVE</name>
<evidence type="ECO:0000256" key="1">
    <source>
        <dbReference type="ARBA" id="ARBA00022723"/>
    </source>
</evidence>
<dbReference type="SUPFAM" id="SSF57667">
    <property type="entry name" value="beta-beta-alpha zinc fingers"/>
    <property type="match status" value="3"/>
</dbReference>
<comment type="caution">
    <text evidence="8">The sequence shown here is derived from an EMBL/GenBank/DDBJ whole genome shotgun (WGS) entry which is preliminary data.</text>
</comment>
<dbReference type="FunFam" id="3.30.160.60:FF:000912">
    <property type="entry name" value="Zinc finger protein 660"/>
    <property type="match status" value="1"/>
</dbReference>
<dbReference type="InterPro" id="IPR036236">
    <property type="entry name" value="Znf_C2H2_sf"/>
</dbReference>
<feature type="domain" description="C2H2-type" evidence="7">
    <location>
        <begin position="211"/>
        <end position="239"/>
    </location>
</feature>
<feature type="compositionally biased region" description="Polar residues" evidence="6">
    <location>
        <begin position="389"/>
        <end position="406"/>
    </location>
</feature>
<dbReference type="PROSITE" id="PS50157">
    <property type="entry name" value="ZINC_FINGER_C2H2_2"/>
    <property type="match status" value="5"/>
</dbReference>
<dbReference type="OrthoDB" id="427030at2759"/>
<evidence type="ECO:0000256" key="6">
    <source>
        <dbReference type="SAM" id="MobiDB-lite"/>
    </source>
</evidence>
<dbReference type="Pfam" id="PF00096">
    <property type="entry name" value="zf-C2H2"/>
    <property type="match status" value="5"/>
</dbReference>
<organism evidence="8 9">
    <name type="scientific">Araneus ventricosus</name>
    <name type="common">Orbweaver spider</name>
    <name type="synonym">Epeira ventricosa</name>
    <dbReference type="NCBI Taxonomy" id="182803"/>
    <lineage>
        <taxon>Eukaryota</taxon>
        <taxon>Metazoa</taxon>
        <taxon>Ecdysozoa</taxon>
        <taxon>Arthropoda</taxon>
        <taxon>Chelicerata</taxon>
        <taxon>Arachnida</taxon>
        <taxon>Araneae</taxon>
        <taxon>Araneomorphae</taxon>
        <taxon>Entelegynae</taxon>
        <taxon>Araneoidea</taxon>
        <taxon>Araneidae</taxon>
        <taxon>Araneus</taxon>
    </lineage>
</organism>
<dbReference type="FunFam" id="3.30.160.60:FF:000328">
    <property type="entry name" value="Zinc finger protein 1079"/>
    <property type="match status" value="1"/>
</dbReference>
<dbReference type="SMART" id="SM00355">
    <property type="entry name" value="ZnF_C2H2"/>
    <property type="match status" value="5"/>
</dbReference>